<keyword evidence="3" id="KW-0282">Flagellum</keyword>
<feature type="region of interest" description="Disordered" evidence="1">
    <location>
        <begin position="23"/>
        <end position="48"/>
    </location>
</feature>
<keyword evidence="3" id="KW-0969">Cilium</keyword>
<feature type="compositionally biased region" description="Low complexity" evidence="1">
    <location>
        <begin position="31"/>
        <end position="48"/>
    </location>
</feature>
<evidence type="ECO:0000313" key="3">
    <source>
        <dbReference type="EMBL" id="MCP3734979.1"/>
    </source>
</evidence>
<evidence type="ECO:0000259" key="2">
    <source>
        <dbReference type="Pfam" id="PF02120"/>
    </source>
</evidence>
<evidence type="ECO:0000313" key="4">
    <source>
        <dbReference type="Proteomes" id="UP001139486"/>
    </source>
</evidence>
<protein>
    <submittedName>
        <fullName evidence="3">Flagellar hook-length control protein FliK</fullName>
    </submittedName>
</protein>
<dbReference type="Pfam" id="PF02120">
    <property type="entry name" value="Flg_hook"/>
    <property type="match status" value="1"/>
</dbReference>
<name>A0A9X2KPS1_9SPHN</name>
<dbReference type="Proteomes" id="UP001139486">
    <property type="component" value="Unassembled WGS sequence"/>
</dbReference>
<keyword evidence="3" id="KW-0966">Cell projection</keyword>
<feature type="compositionally biased region" description="Basic and acidic residues" evidence="1">
    <location>
        <begin position="248"/>
        <end position="261"/>
    </location>
</feature>
<feature type="region of interest" description="Disordered" evidence="1">
    <location>
        <begin position="193"/>
        <end position="269"/>
    </location>
</feature>
<dbReference type="Gene3D" id="3.30.750.140">
    <property type="match status" value="1"/>
</dbReference>
<dbReference type="EMBL" id="JAMLDY010000009">
    <property type="protein sequence ID" value="MCP3734979.1"/>
    <property type="molecule type" value="Genomic_DNA"/>
</dbReference>
<dbReference type="AlphaFoldDB" id="A0A9X2KPS1"/>
<proteinExistence type="predicted"/>
<dbReference type="InterPro" id="IPR038610">
    <property type="entry name" value="FliK-like_C_sf"/>
</dbReference>
<sequence>MPAALSTPSAPAPQRQTFVREVAGTPRQTVALRPQAAPARQPAAGTTAPAAEVFGAAMHAASADERERGEPLAPTIAAVAAPAEVRPATTVADTGQPTLDTTRGDWPNTMIDHIERLRDAADAQDTRIRLVPDALGAIAVSVKSVGDAIHVRFAAEDATTRALIEDASPKLAQIAEERGVRIGQTIVEAVPASAANQQQAGGQQPSNGQSSGQSAAGQSPAGNQQQTAAQPQTGQQQPRQQQPSTPRQPDRPARAPTRDSDAAADGRLA</sequence>
<comment type="caution">
    <text evidence="3">The sequence shown here is derived from an EMBL/GenBank/DDBJ whole genome shotgun (WGS) entry which is preliminary data.</text>
</comment>
<organism evidence="3 4">
    <name type="scientific">Sphingomonas liriopis</name>
    <dbReference type="NCBI Taxonomy" id="2949094"/>
    <lineage>
        <taxon>Bacteria</taxon>
        <taxon>Pseudomonadati</taxon>
        <taxon>Pseudomonadota</taxon>
        <taxon>Alphaproteobacteria</taxon>
        <taxon>Sphingomonadales</taxon>
        <taxon>Sphingomonadaceae</taxon>
        <taxon>Sphingomonas</taxon>
    </lineage>
</organism>
<accession>A0A9X2KPS1</accession>
<evidence type="ECO:0000256" key="1">
    <source>
        <dbReference type="SAM" id="MobiDB-lite"/>
    </source>
</evidence>
<reference evidence="3" key="1">
    <citation type="submission" date="2022-05" db="EMBL/GenBank/DDBJ databases">
        <title>Sphingomonas sp. strain RP10 Genome sequencing and assembly.</title>
        <authorList>
            <person name="Kim I."/>
        </authorList>
    </citation>
    <scope>NUCLEOTIDE SEQUENCE</scope>
    <source>
        <strain evidence="3">RP10</strain>
    </source>
</reference>
<feature type="domain" description="Flagellar hook-length control protein-like C-terminal" evidence="2">
    <location>
        <begin position="118"/>
        <end position="188"/>
    </location>
</feature>
<dbReference type="CDD" id="cd17470">
    <property type="entry name" value="T3SS_Flik_C"/>
    <property type="match status" value="1"/>
</dbReference>
<dbReference type="InterPro" id="IPR021136">
    <property type="entry name" value="Flagellar_hook_control-like_C"/>
</dbReference>
<gene>
    <name evidence="3" type="ORF">M9979_08870</name>
</gene>
<keyword evidence="4" id="KW-1185">Reference proteome</keyword>
<feature type="region of interest" description="Disordered" evidence="1">
    <location>
        <begin position="87"/>
        <end position="107"/>
    </location>
</feature>
<feature type="compositionally biased region" description="Low complexity" evidence="1">
    <location>
        <begin position="193"/>
        <end position="247"/>
    </location>
</feature>
<dbReference type="RefSeq" id="WP_254288995.1">
    <property type="nucleotide sequence ID" value="NZ_JAMLDY010000009.1"/>
</dbReference>